<reference evidence="1" key="1">
    <citation type="submission" date="2022-05" db="EMBL/GenBank/DDBJ databases">
        <authorList>
            <person name="Sun H.-N."/>
        </authorList>
    </citation>
    <scope>NUCLEOTIDE SEQUENCE</scope>
    <source>
        <strain evidence="1">HB14</strain>
    </source>
</reference>
<reference evidence="1" key="2">
    <citation type="submission" date="2023-01" db="EMBL/GenBank/DDBJ databases">
        <title>Gilvimarinus xylanilyticus HB14 isolated from Caulerpa lentillifera aquaculture base in Hainan, China.</title>
        <authorList>
            <person name="Zhang Y.-J."/>
        </authorList>
    </citation>
    <scope>NUCLEOTIDE SEQUENCE</scope>
    <source>
        <strain evidence="1">HB14</strain>
    </source>
</reference>
<sequence>MRFRSVFPPILAAVLVGCGGGSSDTADSAPAPEPETPIGFELETSVIELVEDGVANGMLEFAVEGAQYSSVSVSATSLPGKGRLWLEESGTFVYAPEADQTGADSFEVQLSSKGQTSRTFRIPIQIEPVNDAPVVEVTEGNFPPVGRSSVLSFRVVDPDSEIKDVHADLDGKSLTPMSVDDGLYRYQIQLDNQASVDFREPLVLTVSLREGNTRLEDRLHLYRSLPGKRDGAYTIMGSADKPGYDLVLLSDQYTADQLPLFHRDIDQFLQAKLHEPAINQTLGHWNLHVLFAPVEDDSISQFLIGDVCEGMCGDNELIEQTARTAFSQYDQSMVILNTEQRGGAAGVVAVTSRVDVEAVGWHELGHLYANLADEYDSRAAISEHSALSSKPQLASPPNVTFDSEPRNAPWAHWIENFDDVPGTENASSDQGVGLFLGADASAAMAYRPTFTSMMRSGSDPLGPVNSEAWILGIYPYLDIENAAYPAERTIQSEASVVFGLEGLSYSPLHRFQWRVDGVISAENALSFQCCEANGSRIVQLEVISTTPMVRLLEPENLVDTISWTLE</sequence>
<evidence type="ECO:0000313" key="2">
    <source>
        <dbReference type="Proteomes" id="UP001139319"/>
    </source>
</evidence>
<dbReference type="RefSeq" id="WP_253968902.1">
    <property type="nucleotide sequence ID" value="NZ_JAMFTH010000006.1"/>
</dbReference>
<organism evidence="1 2">
    <name type="scientific">Gilvimarinus xylanilyticus</name>
    <dbReference type="NCBI Taxonomy" id="2944139"/>
    <lineage>
        <taxon>Bacteria</taxon>
        <taxon>Pseudomonadati</taxon>
        <taxon>Pseudomonadota</taxon>
        <taxon>Gammaproteobacteria</taxon>
        <taxon>Cellvibrionales</taxon>
        <taxon>Cellvibrionaceae</taxon>
        <taxon>Gilvimarinus</taxon>
    </lineage>
</organism>
<dbReference type="GO" id="GO:0008237">
    <property type="term" value="F:metallopeptidase activity"/>
    <property type="evidence" value="ECO:0007669"/>
    <property type="project" value="InterPro"/>
</dbReference>
<proteinExistence type="predicted"/>
<dbReference type="Gene3D" id="3.40.390.10">
    <property type="entry name" value="Collagenase (Catalytic Domain)"/>
    <property type="match status" value="1"/>
</dbReference>
<keyword evidence="2" id="KW-1185">Reference proteome</keyword>
<dbReference type="Proteomes" id="UP001139319">
    <property type="component" value="Unassembled WGS sequence"/>
</dbReference>
<comment type="caution">
    <text evidence="1">The sequence shown here is derived from an EMBL/GenBank/DDBJ whole genome shotgun (WGS) entry which is preliminary data.</text>
</comment>
<dbReference type="Pfam" id="PF09471">
    <property type="entry name" value="Peptidase_M64"/>
    <property type="match status" value="1"/>
</dbReference>
<dbReference type="PROSITE" id="PS51257">
    <property type="entry name" value="PROKAR_LIPOPROTEIN"/>
    <property type="match status" value="1"/>
</dbReference>
<dbReference type="EMBL" id="JAMFTH010000006">
    <property type="protein sequence ID" value="MCP8900608.1"/>
    <property type="molecule type" value="Genomic_DNA"/>
</dbReference>
<evidence type="ECO:0000313" key="1">
    <source>
        <dbReference type="EMBL" id="MCP8900608.1"/>
    </source>
</evidence>
<dbReference type="InterPro" id="IPR024079">
    <property type="entry name" value="MetalloPept_cat_dom_sf"/>
</dbReference>
<dbReference type="InterPro" id="IPR019026">
    <property type="entry name" value="Peptidase_M64_IgA"/>
</dbReference>
<gene>
    <name evidence="1" type="ORF">M6D89_14970</name>
</gene>
<dbReference type="AlphaFoldDB" id="A0A9X2I4M9"/>
<protein>
    <submittedName>
        <fullName evidence="1">M64 family metallo-endopeptidase</fullName>
    </submittedName>
</protein>
<name>A0A9X2I4M9_9GAMM</name>
<accession>A0A9X2I4M9</accession>